<dbReference type="PANTHER" id="PTHR28204">
    <property type="entry name" value="MITOCHONDRIAL DISTRIBUTION AND MORPHOLOGY PROTEIN 12"/>
    <property type="match status" value="1"/>
</dbReference>
<evidence type="ECO:0000256" key="9">
    <source>
        <dbReference type="HAMAP-Rule" id="MF_03104"/>
    </source>
</evidence>
<keyword evidence="6" id="KW-0446">Lipid-binding</keyword>
<dbReference type="GO" id="GO:0005789">
    <property type="term" value="C:endoplasmic reticulum membrane"/>
    <property type="evidence" value="ECO:0007669"/>
    <property type="project" value="UniProtKB-SubCell"/>
</dbReference>
<dbReference type="GO" id="GO:0008289">
    <property type="term" value="F:lipid binding"/>
    <property type="evidence" value="ECO:0007669"/>
    <property type="project" value="UniProtKB-KW"/>
</dbReference>
<feature type="region of interest" description="Disordered" evidence="10">
    <location>
        <begin position="80"/>
        <end position="132"/>
    </location>
</feature>
<evidence type="ECO:0000313" key="12">
    <source>
        <dbReference type="EMBL" id="KAJ8099608.1"/>
    </source>
</evidence>
<dbReference type="Proteomes" id="UP001217417">
    <property type="component" value="Unassembled WGS sequence"/>
</dbReference>
<comment type="subcellular location">
    <subcellularLocation>
        <location evidence="1">Membrane</location>
    </subcellularLocation>
    <subcellularLocation>
        <location evidence="9">Mitochondrion outer membrane</location>
        <topology evidence="9">Peripheral membrane protein</topology>
        <orientation evidence="9">Cytoplasmic side</orientation>
    </subcellularLocation>
    <subcellularLocation>
        <location evidence="9">Endoplasmic reticulum membrane</location>
        <topology evidence="9">Peripheral membrane protein</topology>
        <orientation evidence="9">Cytoplasmic side</orientation>
    </subcellularLocation>
    <text evidence="9">The ERMES/MDM complex localizes to a few discrete foci (around 10 per single cell), that represent mitochondria-endoplasmic reticulum junctions. These foci are often found next to mtDNA nucleoids.</text>
</comment>
<comment type="function">
    <text evidence="9">Component of the ERMES/MDM complex, which serves as a molecular tether to connect the endoplasmic reticulum (ER) and mitochondria. Components of this complex are involved in the control of mitochondrial shape and protein biogenesis, and function in nonvesicular lipid trafficking between the ER and mitochondria. MDM12 is required for the interaction of the ER-resident membrane protein MMM1 and the outer mitochondrial membrane-resident beta-barrel protein MDM10. The MDM12-MMM1 subcomplex functions in the major beta-barrel assembly pathway that is responsible for biogenesis of all mitochondrial outer membrane beta-barrel proteins, and acts in a late step after the SAM complex. The MDM10-MDM12-MMM1 subcomplex further acts in the TOM40-specific pathway after the action of the MDM12-MMM1 complex. Essential for establishing and maintaining the structure of mitochondria and maintenance of mtDNA nucleoids.</text>
</comment>
<keyword evidence="4 9" id="KW-0256">Endoplasmic reticulum</keyword>
<comment type="similarity">
    <text evidence="9">Belongs to the MDM12 family.</text>
</comment>
<dbReference type="GO" id="GO:0045040">
    <property type="term" value="P:protein insertion into mitochondrial outer membrane"/>
    <property type="evidence" value="ECO:0007669"/>
    <property type="project" value="UniProtKB-UniRule"/>
</dbReference>
<keyword evidence="3 9" id="KW-1000">Mitochondrion outer membrane</keyword>
<evidence type="ECO:0000256" key="2">
    <source>
        <dbReference type="ARBA" id="ARBA00022448"/>
    </source>
</evidence>
<dbReference type="PANTHER" id="PTHR28204:SF1">
    <property type="entry name" value="MITOCHONDRIAL DISTRIBUTION AND MORPHOLOGY PROTEIN 12"/>
    <property type="match status" value="1"/>
</dbReference>
<evidence type="ECO:0000259" key="11">
    <source>
        <dbReference type="PROSITE" id="PS51847"/>
    </source>
</evidence>
<comment type="caution">
    <text evidence="12">The sequence shown here is derived from an EMBL/GenBank/DDBJ whole genome shotgun (WGS) entry which is preliminary data.</text>
</comment>
<evidence type="ECO:0000256" key="5">
    <source>
        <dbReference type="ARBA" id="ARBA00023055"/>
    </source>
</evidence>
<dbReference type="AlphaFoldDB" id="A0AAD7VRW1"/>
<keyword evidence="8 9" id="KW-0472">Membrane</keyword>
<name>A0AAD7VRW1_9ASCO</name>
<protein>
    <recommendedName>
        <fullName evidence="9">Mitochondrial distribution and morphology protein 12</fullName>
    </recommendedName>
    <alternativeName>
        <fullName evidence="9">Mitochondrial inheritance component MDM12</fullName>
    </alternativeName>
</protein>
<keyword evidence="7 9" id="KW-0496">Mitochondrion</keyword>
<evidence type="ECO:0000256" key="4">
    <source>
        <dbReference type="ARBA" id="ARBA00022824"/>
    </source>
</evidence>
<dbReference type="Pfam" id="PF26544">
    <property type="entry name" value="Mdm12"/>
    <property type="match status" value="2"/>
</dbReference>
<dbReference type="HAMAP" id="MF_03104">
    <property type="entry name" value="Mdm12"/>
    <property type="match status" value="1"/>
</dbReference>
<comment type="subunit">
    <text evidence="9">Component of the ER-mitochondria encounter structure (ERMES) or MDM complex, composed of MMM1, MDM10, MDM12 and MDM34. A MMM1 homodimer associates with one molecule of MDM12 on each side in a pairwise head-to-tail manner, and the SMP-LTD domains of MMM1 and MDM12 generate a continuous hydrophobic tunnel for phospholipid trafficking.</text>
</comment>
<evidence type="ECO:0000256" key="7">
    <source>
        <dbReference type="ARBA" id="ARBA00023128"/>
    </source>
</evidence>
<evidence type="ECO:0000256" key="10">
    <source>
        <dbReference type="SAM" id="MobiDB-lite"/>
    </source>
</evidence>
<reference evidence="12" key="1">
    <citation type="submission" date="2023-03" db="EMBL/GenBank/DDBJ databases">
        <title>Near-Complete genome sequence of Lipomyces tetrasporous NRRL Y-64009, an oleaginous yeast capable of growing on lignocellulosic hydrolysates.</title>
        <authorList>
            <consortium name="Lawrence Berkeley National Laboratory"/>
            <person name="Jagtap S.S."/>
            <person name="Liu J.-J."/>
            <person name="Walukiewicz H.E."/>
            <person name="Pangilinan J."/>
            <person name="Lipzen A."/>
            <person name="Ahrendt S."/>
            <person name="Koriabine M."/>
            <person name="Cobaugh K."/>
            <person name="Salamov A."/>
            <person name="Yoshinaga Y."/>
            <person name="Ng V."/>
            <person name="Daum C."/>
            <person name="Grigoriev I.V."/>
            <person name="Slininger P.J."/>
            <person name="Dien B.S."/>
            <person name="Jin Y.-S."/>
            <person name="Rao C.V."/>
        </authorList>
    </citation>
    <scope>NUCLEOTIDE SEQUENCE</scope>
    <source>
        <strain evidence="12">NRRL Y-64009</strain>
    </source>
</reference>
<feature type="region of interest" description="Disordered" evidence="10">
    <location>
        <begin position="183"/>
        <end position="266"/>
    </location>
</feature>
<dbReference type="GO" id="GO:0032865">
    <property type="term" value="C:ERMES complex"/>
    <property type="evidence" value="ECO:0007669"/>
    <property type="project" value="UniProtKB-UniRule"/>
</dbReference>
<dbReference type="PROSITE" id="PS51847">
    <property type="entry name" value="SMP"/>
    <property type="match status" value="1"/>
</dbReference>
<sequence>MSIDVDWSRISPDDHARISETIRDFLDKQFKKLHLPSYIASVNVLAFDLGTVAPEVEIRHIGDPYAEFYEEDEDQTFLMQQQAQQQQAQHQAQQQQRQQSSYNRHDYHQKHTNGTSSSSSSASSSTSNMRMRPQAFSAAPGAANLQYFHAVVTPSLMPGLRSPLQSSFQNLPGIAASLFQRNSDDEDSENSSYDHPPPPHSDAPHLSNDDSSEIDGSGDLSDPEDRQHIDEIAVTDSDARPSASGGLNRMGATSPTPSQSQPPPFSVREEDLQLLLHVKYKGDLRIVLTATLRLNYPAPGFLTLPVRLTVTGFDIDAMAVLTYITRRIHFSFISDVGGGGSDAQPTQRHFEVLRNIKVESEIGDQAGKGAVLKNVGKVERFVLERLRAIVGDELAWPGWITFEF</sequence>
<keyword evidence="2" id="KW-0813">Transport</keyword>
<gene>
    <name evidence="9" type="primary">MDM12</name>
    <name evidence="12" type="ORF">POJ06DRAFT_254023</name>
</gene>
<evidence type="ECO:0000256" key="8">
    <source>
        <dbReference type="ARBA" id="ARBA00023136"/>
    </source>
</evidence>
<proteinExistence type="inferred from homology"/>
<evidence type="ECO:0000313" key="13">
    <source>
        <dbReference type="Proteomes" id="UP001217417"/>
    </source>
</evidence>
<feature type="domain" description="SMP-LTD" evidence="11">
    <location>
        <begin position="1"/>
        <end position="404"/>
    </location>
</feature>
<dbReference type="GO" id="GO:1990456">
    <property type="term" value="P:mitochondrion-endoplasmic reticulum membrane tethering"/>
    <property type="evidence" value="ECO:0007669"/>
    <property type="project" value="TreeGrafter"/>
</dbReference>
<evidence type="ECO:0000256" key="3">
    <source>
        <dbReference type="ARBA" id="ARBA00022787"/>
    </source>
</evidence>
<evidence type="ECO:0000256" key="1">
    <source>
        <dbReference type="ARBA" id="ARBA00004370"/>
    </source>
</evidence>
<dbReference type="EMBL" id="JARPMG010000006">
    <property type="protein sequence ID" value="KAJ8099608.1"/>
    <property type="molecule type" value="Genomic_DNA"/>
</dbReference>
<feature type="compositionally biased region" description="Low complexity" evidence="10">
    <location>
        <begin position="80"/>
        <end position="99"/>
    </location>
</feature>
<accession>A0AAD7VRW1</accession>
<dbReference type="CDD" id="cd21672">
    <property type="entry name" value="SMP_Mdm12"/>
    <property type="match status" value="1"/>
</dbReference>
<dbReference type="InterPro" id="IPR027532">
    <property type="entry name" value="Mdm12"/>
</dbReference>
<feature type="compositionally biased region" description="Low complexity" evidence="10">
    <location>
        <begin position="115"/>
        <end position="127"/>
    </location>
</feature>
<dbReference type="InterPro" id="IPR031468">
    <property type="entry name" value="SMP_LBD"/>
</dbReference>
<evidence type="ECO:0000256" key="6">
    <source>
        <dbReference type="ARBA" id="ARBA00023121"/>
    </source>
</evidence>
<organism evidence="12 13">
    <name type="scientific">Lipomyces tetrasporus</name>
    <dbReference type="NCBI Taxonomy" id="54092"/>
    <lineage>
        <taxon>Eukaryota</taxon>
        <taxon>Fungi</taxon>
        <taxon>Dikarya</taxon>
        <taxon>Ascomycota</taxon>
        <taxon>Saccharomycotina</taxon>
        <taxon>Lipomycetes</taxon>
        <taxon>Lipomycetales</taxon>
        <taxon>Lipomycetaceae</taxon>
        <taxon>Lipomyces</taxon>
    </lineage>
</organism>
<keyword evidence="5" id="KW-0445">Lipid transport</keyword>
<keyword evidence="13" id="KW-1185">Reference proteome</keyword>
<dbReference type="GO" id="GO:0015914">
    <property type="term" value="P:phospholipid transport"/>
    <property type="evidence" value="ECO:0007669"/>
    <property type="project" value="TreeGrafter"/>
</dbReference>